<reference evidence="1 2" key="1">
    <citation type="submission" date="2020-07" db="EMBL/GenBank/DDBJ databases">
        <title>Sequencing the genomes of 1000 actinobacteria strains.</title>
        <authorList>
            <person name="Klenk H.-P."/>
        </authorList>
    </citation>
    <scope>NUCLEOTIDE SEQUENCE [LARGE SCALE GENOMIC DNA]</scope>
    <source>
        <strain evidence="1 2">DSM 29531</strain>
    </source>
</reference>
<dbReference type="Proteomes" id="UP000571817">
    <property type="component" value="Unassembled WGS sequence"/>
</dbReference>
<evidence type="ECO:0000313" key="2">
    <source>
        <dbReference type="Proteomes" id="UP000571817"/>
    </source>
</evidence>
<dbReference type="EMBL" id="JACCFW010000001">
    <property type="protein sequence ID" value="NYJ73930.1"/>
    <property type="molecule type" value="Genomic_DNA"/>
</dbReference>
<protein>
    <recommendedName>
        <fullName evidence="3">DUF559 domain-containing protein</fullName>
    </recommendedName>
</protein>
<dbReference type="AlphaFoldDB" id="A0A853DGS8"/>
<keyword evidence="2" id="KW-1185">Reference proteome</keyword>
<sequence length="317" mass="34505">MTITCDPLPAPGTSRRAFRTQVAAALATDHDGVCHREQLRRRGVTRDDIRHEVQAGRWILRGHQTVQVQPGGPAADWWRAVWEVRGSARLDGVSALLAAGLRHWEEATVHVSVPEGTHITPVVGVTVHKTRHAVDVTGEPARTTPEWAALHAAAWAGSDRAATTLLAMAVQQRITTGPRLQALLTRSPALPRIHLIRGVVADVTGGAQALSEIDFAKVCRTHGIPEPLRQAMRRGHTGRIYLDAFWDAYDVAVEVDGFQHTVGHAVVEDALRDNVVRNDGVTVLRIPVLGLHVAPTEFAEQVKAALHRGGWSGDPQR</sequence>
<evidence type="ECO:0008006" key="3">
    <source>
        <dbReference type="Google" id="ProtNLM"/>
    </source>
</evidence>
<gene>
    <name evidence="1" type="ORF">HNR15_000893</name>
</gene>
<organism evidence="1 2">
    <name type="scientific">Allobranchiibius huperziae</name>
    <dbReference type="NCBI Taxonomy" id="1874116"/>
    <lineage>
        <taxon>Bacteria</taxon>
        <taxon>Bacillati</taxon>
        <taxon>Actinomycetota</taxon>
        <taxon>Actinomycetes</taxon>
        <taxon>Micrococcales</taxon>
        <taxon>Dermacoccaceae</taxon>
        <taxon>Allobranchiibius</taxon>
    </lineage>
</organism>
<proteinExistence type="predicted"/>
<comment type="caution">
    <text evidence="1">The sequence shown here is derived from an EMBL/GenBank/DDBJ whole genome shotgun (WGS) entry which is preliminary data.</text>
</comment>
<dbReference type="RefSeq" id="WP_179479485.1">
    <property type="nucleotide sequence ID" value="NZ_JACCFW010000001.1"/>
</dbReference>
<accession>A0A853DGS8</accession>
<name>A0A853DGS8_9MICO</name>
<evidence type="ECO:0000313" key="1">
    <source>
        <dbReference type="EMBL" id="NYJ73930.1"/>
    </source>
</evidence>